<gene>
    <name evidence="2" type="ORF">N7450_011580</name>
</gene>
<sequence length="169" mass="19653">MEQEHKEKGLSESLGSSIRPQDKNVIDIGNCEGHSAFERNERTLDQTPMATFAALEDFGELLWEDEDPQQAKLMFEKARDGFERYHGPFHHDTLRLVLLVGMISCITGTKDQAIEMLHWVNAGQDSLHILNRAVLKNTWIRYQRILQREHKCAWKTYLEIKDSLDINLF</sequence>
<dbReference type="Gene3D" id="1.25.40.10">
    <property type="entry name" value="Tetratricopeptide repeat domain"/>
    <property type="match status" value="1"/>
</dbReference>
<proteinExistence type="predicted"/>
<evidence type="ECO:0000313" key="3">
    <source>
        <dbReference type="Proteomes" id="UP001216150"/>
    </source>
</evidence>
<reference evidence="2 3" key="1">
    <citation type="journal article" date="2023" name="IMA Fungus">
        <title>Comparative genomic study of the Penicillium genus elucidates a diverse pangenome and 15 lateral gene transfer events.</title>
        <authorList>
            <person name="Petersen C."/>
            <person name="Sorensen T."/>
            <person name="Nielsen M.R."/>
            <person name="Sondergaard T.E."/>
            <person name="Sorensen J.L."/>
            <person name="Fitzpatrick D.A."/>
            <person name="Frisvad J.C."/>
            <person name="Nielsen K.L."/>
        </authorList>
    </citation>
    <scope>NUCLEOTIDE SEQUENCE [LARGE SCALE GENOMIC DNA]</scope>
    <source>
        <strain evidence="2 3">IBT 29057</strain>
    </source>
</reference>
<evidence type="ECO:0000313" key="2">
    <source>
        <dbReference type="EMBL" id="KAJ5569094.1"/>
    </source>
</evidence>
<dbReference type="EMBL" id="JAQJAC010000010">
    <property type="protein sequence ID" value="KAJ5569094.1"/>
    <property type="molecule type" value="Genomic_DNA"/>
</dbReference>
<feature type="region of interest" description="Disordered" evidence="1">
    <location>
        <begin position="1"/>
        <end position="20"/>
    </location>
</feature>
<accession>A0AAD6DA68</accession>
<keyword evidence="3" id="KW-1185">Reference proteome</keyword>
<evidence type="ECO:0000256" key="1">
    <source>
        <dbReference type="SAM" id="MobiDB-lite"/>
    </source>
</evidence>
<protein>
    <submittedName>
        <fullName evidence="2">Uncharacterized protein</fullName>
    </submittedName>
</protein>
<name>A0AAD6DA68_9EURO</name>
<dbReference type="AlphaFoldDB" id="A0AAD6DA68"/>
<dbReference type="Proteomes" id="UP001216150">
    <property type="component" value="Unassembled WGS sequence"/>
</dbReference>
<organism evidence="2 3">
    <name type="scientific">Penicillium hetheringtonii</name>
    <dbReference type="NCBI Taxonomy" id="911720"/>
    <lineage>
        <taxon>Eukaryota</taxon>
        <taxon>Fungi</taxon>
        <taxon>Dikarya</taxon>
        <taxon>Ascomycota</taxon>
        <taxon>Pezizomycotina</taxon>
        <taxon>Eurotiomycetes</taxon>
        <taxon>Eurotiomycetidae</taxon>
        <taxon>Eurotiales</taxon>
        <taxon>Aspergillaceae</taxon>
        <taxon>Penicillium</taxon>
    </lineage>
</organism>
<dbReference type="InterPro" id="IPR011990">
    <property type="entry name" value="TPR-like_helical_dom_sf"/>
</dbReference>
<feature type="compositionally biased region" description="Basic and acidic residues" evidence="1">
    <location>
        <begin position="1"/>
        <end position="10"/>
    </location>
</feature>
<comment type="caution">
    <text evidence="2">The sequence shown here is derived from an EMBL/GenBank/DDBJ whole genome shotgun (WGS) entry which is preliminary data.</text>
</comment>